<dbReference type="CDD" id="cd10027">
    <property type="entry name" value="UDG-F1-like"/>
    <property type="match status" value="1"/>
</dbReference>
<dbReference type="Pfam" id="PF03167">
    <property type="entry name" value="UDG"/>
    <property type="match status" value="1"/>
</dbReference>
<dbReference type="SUPFAM" id="SSF52141">
    <property type="entry name" value="Uracil-DNA glycosylase-like"/>
    <property type="match status" value="1"/>
</dbReference>
<dbReference type="GO" id="GO:0097510">
    <property type="term" value="P:base-excision repair, AP site formation via deaminated base removal"/>
    <property type="evidence" value="ECO:0007669"/>
    <property type="project" value="TreeGrafter"/>
</dbReference>
<evidence type="ECO:0000256" key="4">
    <source>
        <dbReference type="ARBA" id="ARBA00012030"/>
    </source>
</evidence>
<reference evidence="14" key="1">
    <citation type="submission" date="2017-12" db="EMBL/GenBank/DDBJ databases">
        <title>FDA dAtabase for Regulatory Grade micrObial Sequences (FDA-ARGOS): Supporting development and validation of Infectious Disease Dx tests.</title>
        <authorList>
            <person name="Hoffmann M."/>
            <person name="Allard M."/>
            <person name="Evans P."/>
            <person name="Brown E."/>
            <person name="Tallon L."/>
            <person name="Sadzewicz L."/>
            <person name="Sengamalay N."/>
            <person name="Ott S."/>
            <person name="Godinez A."/>
            <person name="Nagaraj S."/>
            <person name="Vavikolanu K."/>
            <person name="Aluvathingal J."/>
            <person name="Nadendla S."/>
            <person name="Sichtig H."/>
        </authorList>
    </citation>
    <scope>NUCLEOTIDE SEQUENCE [LARGE SCALE GENOMIC DNA]</scope>
    <source>
        <strain evidence="14">FDAARGOS_249</strain>
    </source>
</reference>
<dbReference type="RefSeq" id="WP_083067548.1">
    <property type="nucleotide sequence ID" value="NZ_JALXKY010000010.1"/>
</dbReference>
<dbReference type="InterPro" id="IPR036895">
    <property type="entry name" value="Uracil-DNA_glycosylase-like_sf"/>
</dbReference>
<comment type="similarity">
    <text evidence="3 9 11">Belongs to the uracil-DNA glycosylase (UDG) superfamily. UNG family.</text>
</comment>
<dbReference type="SMART" id="SM00987">
    <property type="entry name" value="UreE_C"/>
    <property type="match status" value="1"/>
</dbReference>
<evidence type="ECO:0000259" key="12">
    <source>
        <dbReference type="SMART" id="SM00986"/>
    </source>
</evidence>
<dbReference type="Proteomes" id="UP000192813">
    <property type="component" value="Unassembled WGS sequence"/>
</dbReference>
<evidence type="ECO:0000256" key="11">
    <source>
        <dbReference type="RuleBase" id="RU003780"/>
    </source>
</evidence>
<dbReference type="GO" id="GO:0004844">
    <property type="term" value="F:uracil DNA N-glycosylase activity"/>
    <property type="evidence" value="ECO:0007669"/>
    <property type="project" value="UniProtKB-UniRule"/>
</dbReference>
<evidence type="ECO:0000256" key="8">
    <source>
        <dbReference type="ARBA" id="ARBA00023204"/>
    </source>
</evidence>
<comment type="subcellular location">
    <subcellularLocation>
        <location evidence="9">Cytoplasm</location>
    </subcellularLocation>
</comment>
<dbReference type="InterPro" id="IPR005122">
    <property type="entry name" value="Uracil-DNA_glycosylase-like"/>
</dbReference>
<name>A0A2J9PK91_9LACT</name>
<evidence type="ECO:0000256" key="5">
    <source>
        <dbReference type="ARBA" id="ARBA00018429"/>
    </source>
</evidence>
<comment type="catalytic activity">
    <reaction evidence="1 9 11">
        <text>Hydrolyzes single-stranded DNA or mismatched double-stranded DNA and polynucleotides, releasing free uracil.</text>
        <dbReference type="EC" id="3.2.2.27"/>
    </reaction>
</comment>
<dbReference type="NCBIfam" id="NF003588">
    <property type="entry name" value="PRK05254.1-1"/>
    <property type="match status" value="1"/>
</dbReference>
<dbReference type="Gene3D" id="3.40.470.10">
    <property type="entry name" value="Uracil-DNA glycosylase-like domain"/>
    <property type="match status" value="1"/>
</dbReference>
<keyword evidence="9" id="KW-0963">Cytoplasm</keyword>
<evidence type="ECO:0000256" key="6">
    <source>
        <dbReference type="ARBA" id="ARBA00022763"/>
    </source>
</evidence>
<gene>
    <name evidence="9" type="primary">ung</name>
    <name evidence="13" type="ORF">A6J77_000210</name>
</gene>
<keyword evidence="8 9" id="KW-0234">DNA repair</keyword>
<sequence>MTRLGKMPNDWAQVLAPVLSSEDFKNFENYIIEAYQKGPVYPDPDNIYEAFARTPFNQVKVVILGQDPYHQPGQAQGLSFSVNKGVKIPPSLRNIYKELEADLAIPPASHGDLREWADQGVLLLNAVLTVPDSSANAHKGKGWEVLTDAAVSALNQAPEPIVFILWGNSAKAKATLIDDRKHYILSSVHPSPLSASRGFFGTKPFSKANELLEKSGRTPIDWQVSS</sequence>
<evidence type="ECO:0000256" key="7">
    <source>
        <dbReference type="ARBA" id="ARBA00022801"/>
    </source>
</evidence>
<dbReference type="GO" id="GO:0005737">
    <property type="term" value="C:cytoplasm"/>
    <property type="evidence" value="ECO:0007669"/>
    <property type="project" value="UniProtKB-SubCell"/>
</dbReference>
<dbReference type="EC" id="3.2.2.27" evidence="4 9"/>
<comment type="caution">
    <text evidence="13">The sequence shown here is derived from an EMBL/GenBank/DDBJ whole genome shotgun (WGS) entry which is preliminary data.</text>
</comment>
<evidence type="ECO:0000256" key="10">
    <source>
        <dbReference type="PROSITE-ProRule" id="PRU10072"/>
    </source>
</evidence>
<dbReference type="EMBL" id="NBTM02000001">
    <property type="protein sequence ID" value="PNL90769.1"/>
    <property type="molecule type" value="Genomic_DNA"/>
</dbReference>
<evidence type="ECO:0000256" key="1">
    <source>
        <dbReference type="ARBA" id="ARBA00001400"/>
    </source>
</evidence>
<dbReference type="AlphaFoldDB" id="A0A2J9PK91"/>
<evidence type="ECO:0000256" key="3">
    <source>
        <dbReference type="ARBA" id="ARBA00008184"/>
    </source>
</evidence>
<comment type="function">
    <text evidence="2 9 11">Excises uracil residues from the DNA which can arise as a result of misincorporation of dUMP residues by DNA polymerase or due to deamination of cytosine.</text>
</comment>
<evidence type="ECO:0000256" key="9">
    <source>
        <dbReference type="HAMAP-Rule" id="MF_00148"/>
    </source>
</evidence>
<protein>
    <recommendedName>
        <fullName evidence="5 9">Uracil-DNA glycosylase</fullName>
        <shortName evidence="9">UDG</shortName>
        <ecNumber evidence="4 9">3.2.2.27</ecNumber>
    </recommendedName>
</protein>
<dbReference type="PANTHER" id="PTHR11264">
    <property type="entry name" value="URACIL-DNA GLYCOSYLASE"/>
    <property type="match status" value="1"/>
</dbReference>
<dbReference type="PANTHER" id="PTHR11264:SF0">
    <property type="entry name" value="URACIL-DNA GLYCOSYLASE"/>
    <property type="match status" value="1"/>
</dbReference>
<dbReference type="NCBIfam" id="NF003591">
    <property type="entry name" value="PRK05254.1-4"/>
    <property type="match status" value="1"/>
</dbReference>
<evidence type="ECO:0000256" key="2">
    <source>
        <dbReference type="ARBA" id="ARBA00002631"/>
    </source>
</evidence>
<dbReference type="HAMAP" id="MF_00148">
    <property type="entry name" value="UDG"/>
    <property type="match status" value="1"/>
</dbReference>
<feature type="domain" description="Uracil-DNA glycosylase-like" evidence="12">
    <location>
        <begin position="52"/>
        <end position="212"/>
    </location>
</feature>
<organism evidence="13 14">
    <name type="scientific">Aerococcus viridans</name>
    <dbReference type="NCBI Taxonomy" id="1377"/>
    <lineage>
        <taxon>Bacteria</taxon>
        <taxon>Bacillati</taxon>
        <taxon>Bacillota</taxon>
        <taxon>Bacilli</taxon>
        <taxon>Lactobacillales</taxon>
        <taxon>Aerococcaceae</taxon>
        <taxon>Aerococcus</taxon>
    </lineage>
</organism>
<dbReference type="NCBIfam" id="TIGR00628">
    <property type="entry name" value="ung"/>
    <property type="match status" value="1"/>
</dbReference>
<dbReference type="SMART" id="SM00986">
    <property type="entry name" value="UDG"/>
    <property type="match status" value="1"/>
</dbReference>
<dbReference type="FunFam" id="3.40.470.10:FF:000001">
    <property type="entry name" value="Uracil-DNA glycosylase"/>
    <property type="match status" value="1"/>
</dbReference>
<feature type="active site" description="Proton acceptor" evidence="9 10">
    <location>
        <position position="67"/>
    </location>
</feature>
<proteinExistence type="inferred from homology"/>
<evidence type="ECO:0000313" key="14">
    <source>
        <dbReference type="Proteomes" id="UP000192813"/>
    </source>
</evidence>
<keyword evidence="7 9" id="KW-0378">Hydrolase</keyword>
<dbReference type="InterPro" id="IPR018085">
    <property type="entry name" value="Ura-DNA_Glyclase_AS"/>
</dbReference>
<accession>A0A2J9PK91</accession>
<keyword evidence="6 9" id="KW-0227">DNA damage</keyword>
<dbReference type="NCBIfam" id="NF003592">
    <property type="entry name" value="PRK05254.1-5"/>
    <property type="match status" value="1"/>
</dbReference>
<dbReference type="PROSITE" id="PS00130">
    <property type="entry name" value="U_DNA_GLYCOSYLASE"/>
    <property type="match status" value="1"/>
</dbReference>
<dbReference type="NCBIfam" id="NF003589">
    <property type="entry name" value="PRK05254.1-2"/>
    <property type="match status" value="1"/>
</dbReference>
<evidence type="ECO:0000313" key="13">
    <source>
        <dbReference type="EMBL" id="PNL90769.1"/>
    </source>
</evidence>
<dbReference type="InterPro" id="IPR002043">
    <property type="entry name" value="UDG_fam1"/>
</dbReference>